<reference evidence="8" key="1">
    <citation type="submission" date="2021-01" db="EMBL/GenBank/DDBJ databases">
        <title>Whole genome shotgun sequence of Catellatospora methionotrophica NBRC 14553.</title>
        <authorList>
            <person name="Komaki H."/>
            <person name="Tamura T."/>
        </authorList>
    </citation>
    <scope>NUCLEOTIDE SEQUENCE</scope>
    <source>
        <strain evidence="8">NBRC 14553</strain>
    </source>
</reference>
<dbReference type="Proteomes" id="UP000660339">
    <property type="component" value="Unassembled WGS sequence"/>
</dbReference>
<keyword evidence="9" id="KW-1185">Reference proteome</keyword>
<comment type="subcellular location">
    <subcellularLocation>
        <location evidence="1">Membrane</location>
        <topology evidence="1">Multi-pass membrane protein</topology>
    </subcellularLocation>
</comment>
<evidence type="ECO:0000256" key="5">
    <source>
        <dbReference type="SAM" id="MobiDB-lite"/>
    </source>
</evidence>
<keyword evidence="3 6" id="KW-1133">Transmembrane helix</keyword>
<sequence>MTSLDHPDAQLPAAAPAPTALRRSTGWLIDYTIVMVPGVVLVGLGLTSVVNGLAGSAGATAAETALDLVTGSGAGLSKITSSFWSSVTGPLLAAILAVPLLQFLYLSAMLSWWGRTVGKMITDTRVVAAAGQPRLGAGRAVGRAFCTTLLETGLLAVAFVLVITGPRIVGLALWAAAIAAFWLNLVGAVGVRRRTLIDRVTGTAIVRTTVYADAAARAAVLARRTSEAAAAAGRRTSDAAAIAARRTSDAATVAADAAAVAAQMAFEGTATLAASAPVQQAVTGAGQAALRARDSAATLARSVPVQQVKAKTADVAATVAQSAKDGADRLARSAPVQQALNSQAAQQAQAIGQAGAQRARELGGQTADRARQVGGRAQQLWRDRRARRSGLPPEVTPAPLEGQWAEIFDEPDPTVPADRPAGSWPAAEPQAAFDPTPSPWPDKRGII</sequence>
<keyword evidence="2 6" id="KW-0812">Transmembrane</keyword>
<gene>
    <name evidence="8" type="ORF">Cme02nite_28310</name>
</gene>
<feature type="transmembrane region" description="Helical" evidence="6">
    <location>
        <begin position="91"/>
        <end position="113"/>
    </location>
</feature>
<dbReference type="AlphaFoldDB" id="A0A8J3LFD2"/>
<keyword evidence="4 6" id="KW-0472">Membrane</keyword>
<feature type="region of interest" description="Disordered" evidence="5">
    <location>
        <begin position="362"/>
        <end position="447"/>
    </location>
</feature>
<dbReference type="GO" id="GO:0016020">
    <property type="term" value="C:membrane"/>
    <property type="evidence" value="ECO:0007669"/>
    <property type="project" value="UniProtKB-SubCell"/>
</dbReference>
<evidence type="ECO:0000313" key="9">
    <source>
        <dbReference type="Proteomes" id="UP000660339"/>
    </source>
</evidence>
<proteinExistence type="predicted"/>
<feature type="transmembrane region" description="Helical" evidence="6">
    <location>
        <begin position="171"/>
        <end position="191"/>
    </location>
</feature>
<protein>
    <recommendedName>
        <fullName evidence="7">RDD domain-containing protein</fullName>
    </recommendedName>
</protein>
<evidence type="ECO:0000256" key="3">
    <source>
        <dbReference type="ARBA" id="ARBA00022989"/>
    </source>
</evidence>
<dbReference type="EMBL" id="BONJ01000014">
    <property type="protein sequence ID" value="GIG14499.1"/>
    <property type="molecule type" value="Genomic_DNA"/>
</dbReference>
<feature type="transmembrane region" description="Helical" evidence="6">
    <location>
        <begin position="144"/>
        <end position="165"/>
    </location>
</feature>
<evidence type="ECO:0000256" key="2">
    <source>
        <dbReference type="ARBA" id="ARBA00022692"/>
    </source>
</evidence>
<dbReference type="Pfam" id="PF06271">
    <property type="entry name" value="RDD"/>
    <property type="match status" value="1"/>
</dbReference>
<evidence type="ECO:0000259" key="7">
    <source>
        <dbReference type="Pfam" id="PF06271"/>
    </source>
</evidence>
<evidence type="ECO:0000313" key="8">
    <source>
        <dbReference type="EMBL" id="GIG14499.1"/>
    </source>
</evidence>
<organism evidence="8 9">
    <name type="scientific">Catellatospora methionotrophica</name>
    <dbReference type="NCBI Taxonomy" id="121620"/>
    <lineage>
        <taxon>Bacteria</taxon>
        <taxon>Bacillati</taxon>
        <taxon>Actinomycetota</taxon>
        <taxon>Actinomycetes</taxon>
        <taxon>Micromonosporales</taxon>
        <taxon>Micromonosporaceae</taxon>
        <taxon>Catellatospora</taxon>
    </lineage>
</organism>
<feature type="domain" description="RDD" evidence="7">
    <location>
        <begin position="18"/>
        <end position="201"/>
    </location>
</feature>
<accession>A0A8J3LFD2</accession>
<feature type="transmembrane region" description="Helical" evidence="6">
    <location>
        <begin position="28"/>
        <end position="50"/>
    </location>
</feature>
<comment type="caution">
    <text evidence="8">The sequence shown here is derived from an EMBL/GenBank/DDBJ whole genome shotgun (WGS) entry which is preliminary data.</text>
</comment>
<name>A0A8J3LFD2_9ACTN</name>
<dbReference type="InterPro" id="IPR010432">
    <property type="entry name" value="RDD"/>
</dbReference>
<evidence type="ECO:0000256" key="6">
    <source>
        <dbReference type="SAM" id="Phobius"/>
    </source>
</evidence>
<evidence type="ECO:0000256" key="1">
    <source>
        <dbReference type="ARBA" id="ARBA00004141"/>
    </source>
</evidence>
<evidence type="ECO:0000256" key="4">
    <source>
        <dbReference type="ARBA" id="ARBA00023136"/>
    </source>
</evidence>